<dbReference type="PANTHER" id="PTHR23511">
    <property type="entry name" value="SYNAPTIC VESICLE GLYCOPROTEIN 2"/>
    <property type="match status" value="1"/>
</dbReference>
<feature type="transmembrane region" description="Helical" evidence="8">
    <location>
        <begin position="459"/>
        <end position="477"/>
    </location>
</feature>
<dbReference type="Proteomes" id="UP000245207">
    <property type="component" value="Unassembled WGS sequence"/>
</dbReference>
<feature type="transmembrane region" description="Helical" evidence="8">
    <location>
        <begin position="658"/>
        <end position="679"/>
    </location>
</feature>
<dbReference type="GO" id="GO:0016020">
    <property type="term" value="C:membrane"/>
    <property type="evidence" value="ECO:0007669"/>
    <property type="project" value="UniProtKB-SubCell"/>
</dbReference>
<evidence type="ECO:0000256" key="4">
    <source>
        <dbReference type="ARBA" id="ARBA00022989"/>
    </source>
</evidence>
<evidence type="ECO:0000313" key="11">
    <source>
        <dbReference type="Proteomes" id="UP000245207"/>
    </source>
</evidence>
<feature type="transmembrane region" description="Helical" evidence="8">
    <location>
        <begin position="61"/>
        <end position="85"/>
    </location>
</feature>
<evidence type="ECO:0000256" key="2">
    <source>
        <dbReference type="ARBA" id="ARBA00022448"/>
    </source>
</evidence>
<feature type="transmembrane region" description="Helical" evidence="8">
    <location>
        <begin position="928"/>
        <end position="945"/>
    </location>
</feature>
<dbReference type="Pfam" id="PF00083">
    <property type="entry name" value="Sugar_tr"/>
    <property type="match status" value="2"/>
</dbReference>
<keyword evidence="2" id="KW-0813">Transport</keyword>
<keyword evidence="4 8" id="KW-1133">Transmembrane helix</keyword>
<comment type="subcellular location">
    <subcellularLocation>
        <location evidence="1">Membrane</location>
        <topology evidence="1">Multi-pass membrane protein</topology>
    </subcellularLocation>
</comment>
<evidence type="ECO:0000256" key="8">
    <source>
        <dbReference type="SAM" id="Phobius"/>
    </source>
</evidence>
<feature type="transmembrane region" description="Helical" evidence="8">
    <location>
        <begin position="571"/>
        <end position="591"/>
    </location>
</feature>
<feature type="transmembrane region" description="Helical" evidence="8">
    <location>
        <begin position="685"/>
        <end position="706"/>
    </location>
</feature>
<dbReference type="OrthoDB" id="4139357at2759"/>
<feature type="compositionally biased region" description="Basic and acidic residues" evidence="7">
    <location>
        <begin position="253"/>
        <end position="271"/>
    </location>
</feature>
<proteinExistence type="inferred from homology"/>
<feature type="transmembrane region" description="Helical" evidence="8">
    <location>
        <begin position="534"/>
        <end position="559"/>
    </location>
</feature>
<evidence type="ECO:0000256" key="7">
    <source>
        <dbReference type="SAM" id="MobiDB-lite"/>
    </source>
</evidence>
<feature type="compositionally biased region" description="Basic and acidic residues" evidence="7">
    <location>
        <begin position="199"/>
        <end position="213"/>
    </location>
</feature>
<dbReference type="PANTHER" id="PTHR23511:SF5">
    <property type="entry name" value="MAJOR FACILITATOR-TYPE TRANSPORTER HXNZ-RELATED"/>
    <property type="match status" value="1"/>
</dbReference>
<feature type="transmembrane region" description="Helical" evidence="8">
    <location>
        <begin position="865"/>
        <end position="885"/>
    </location>
</feature>
<feature type="transmembrane region" description="Helical" evidence="8">
    <location>
        <begin position="600"/>
        <end position="619"/>
    </location>
</feature>
<comment type="similarity">
    <text evidence="6">Belongs to the major facilitator superfamily. Phosphate:H(+) symporter (TC 2.A.1.9) family.</text>
</comment>
<organism evidence="10 11">
    <name type="scientific">Artemisia annua</name>
    <name type="common">Sweet wormwood</name>
    <dbReference type="NCBI Taxonomy" id="35608"/>
    <lineage>
        <taxon>Eukaryota</taxon>
        <taxon>Viridiplantae</taxon>
        <taxon>Streptophyta</taxon>
        <taxon>Embryophyta</taxon>
        <taxon>Tracheophyta</taxon>
        <taxon>Spermatophyta</taxon>
        <taxon>Magnoliopsida</taxon>
        <taxon>eudicotyledons</taxon>
        <taxon>Gunneridae</taxon>
        <taxon>Pentapetalae</taxon>
        <taxon>asterids</taxon>
        <taxon>campanulids</taxon>
        <taxon>Asterales</taxon>
        <taxon>Asteraceae</taxon>
        <taxon>Asteroideae</taxon>
        <taxon>Anthemideae</taxon>
        <taxon>Artemisiinae</taxon>
        <taxon>Artemisia</taxon>
    </lineage>
</organism>
<dbReference type="AlphaFoldDB" id="A0A2U1P4D5"/>
<evidence type="ECO:0000259" key="9">
    <source>
        <dbReference type="PROSITE" id="PS50850"/>
    </source>
</evidence>
<evidence type="ECO:0000256" key="6">
    <source>
        <dbReference type="ARBA" id="ARBA00044504"/>
    </source>
</evidence>
<dbReference type="GO" id="GO:0022857">
    <property type="term" value="F:transmembrane transporter activity"/>
    <property type="evidence" value="ECO:0007669"/>
    <property type="project" value="InterPro"/>
</dbReference>
<feature type="transmembrane region" description="Helical" evidence="8">
    <location>
        <begin position="483"/>
        <end position="506"/>
    </location>
</feature>
<dbReference type="InterPro" id="IPR005828">
    <property type="entry name" value="MFS_sugar_transport-like"/>
</dbReference>
<accession>A0A2U1P4D5</accession>
<evidence type="ECO:0000313" key="10">
    <source>
        <dbReference type="EMBL" id="PWA80633.1"/>
    </source>
</evidence>
<dbReference type="Gene3D" id="1.20.1250.20">
    <property type="entry name" value="MFS general substrate transporter like domains"/>
    <property type="match status" value="4"/>
</dbReference>
<protein>
    <submittedName>
        <fullName evidence="10">General substrate transporter</fullName>
    </submittedName>
</protein>
<feature type="region of interest" description="Disordered" evidence="7">
    <location>
        <begin position="303"/>
        <end position="330"/>
    </location>
</feature>
<dbReference type="EMBL" id="PKPP01001696">
    <property type="protein sequence ID" value="PWA80633.1"/>
    <property type="molecule type" value="Genomic_DNA"/>
</dbReference>
<feature type="transmembrane region" description="Helical" evidence="8">
    <location>
        <begin position="840"/>
        <end position="859"/>
    </location>
</feature>
<feature type="transmembrane region" description="Helical" evidence="8">
    <location>
        <begin position="897"/>
        <end position="916"/>
    </location>
</feature>
<sequence length="961" mass="105848">MAKWIAAQHDLKLSSPEQNLDIIFIYVADAFGAIGLGKAILGLSVLTSITGLASAFSQNQIQLLFLRALIGFGIGGAQVYTTWYMEFVPRAHRGTSMIWFFAFGAIGTFLEALLAWILMEVVVPEHSWRWLIGGTSLPSIVALLFCYTVPESPRFLCSQGRFEEAIKILQMGAGINQKVLPQGDLLTAQRNKSAQVDVQPERNLDTQEVRENQADTAVDSQIQPINDLVADKKPAQGKLVTAQRNKSAQVDVQPERNRDTQEARESQADKVVDSQVQPINDLVVDKKPAEVLVDKVVLDMNAGKEHSTESQVGNSAPSGSGKQSIPVDNSHKPVSEIHSVVDPVQNNRIEIKDQSTLRAPLLDKNTENGTESSYPAIRMLFSRGWWRTTSLIWLLYFTNTFSYSSLVSLLSPSFVVLSIWRHEVHKNPSFYFDALIVSVAELPGLGLAYCTLDRIGRRYTMAIMSGGGFILSVLQIYGWNTIVATSLVFCTRMFMSATFVALEIYVEEMNNERLSYTVDDALSAIGMGKFQLRLIAYAGVGAVGEAMELMLLSYVGLAAQHDLKLSVTEQNLISIFTYVAMLFGAIGWGIVADTCGRRKAILGLSVLTSITGLASAFSQSQIQLLFLRALVGSGIGGAQVYTTWYMEFVPRAHRGTSMICFFAFGAIGTFLEALLAWVVVLEDSWRWLIAGTALPSFVALLFYYSVLESPRFLCSQGRLEEAAIVLERGAATNEKNLPEGILVSARMIEESEGTSVIEEVMRNQTEVREPAQTNESAEADEEVMRNLNEVTEKEVADNDDSTDEDYEDSDSETKSEPDVEVPGLLLAYLTLDYIGRRHTMAIMSGGGIIVILAQIYNWDDMDRKALVFCARMLTSACFVTLQIFAEEVYPTRLRTTGVGVAAVMGWIGGMVWPALGDKLGGGHKILPMILYAFKFIMSGVCALLLPTETLGRELDDNDDSE</sequence>
<feature type="region of interest" description="Disordered" evidence="7">
    <location>
        <begin position="763"/>
        <end position="782"/>
    </location>
</feature>
<feature type="transmembrane region" description="Helical" evidence="8">
    <location>
        <begin position="430"/>
        <end position="452"/>
    </location>
</feature>
<feature type="region of interest" description="Disordered" evidence="7">
    <location>
        <begin position="789"/>
        <end position="818"/>
    </location>
</feature>
<feature type="region of interest" description="Disordered" evidence="7">
    <location>
        <begin position="191"/>
        <end position="271"/>
    </location>
</feature>
<evidence type="ECO:0000256" key="5">
    <source>
        <dbReference type="ARBA" id="ARBA00023136"/>
    </source>
</evidence>
<feature type="transmembrane region" description="Helical" evidence="8">
    <location>
        <begin position="391"/>
        <end position="410"/>
    </location>
</feature>
<keyword evidence="3 8" id="KW-0812">Transmembrane</keyword>
<name>A0A2U1P4D5_ARTAN</name>
<dbReference type="InterPro" id="IPR020846">
    <property type="entry name" value="MFS_dom"/>
</dbReference>
<dbReference type="SUPFAM" id="SSF103473">
    <property type="entry name" value="MFS general substrate transporter"/>
    <property type="match status" value="3"/>
</dbReference>
<feature type="transmembrane region" description="Helical" evidence="8">
    <location>
        <begin position="625"/>
        <end position="646"/>
    </location>
</feature>
<feature type="compositionally biased region" description="Acidic residues" evidence="7">
    <location>
        <begin position="797"/>
        <end position="810"/>
    </location>
</feature>
<feature type="transmembrane region" description="Helical" evidence="8">
    <location>
        <begin position="97"/>
        <end position="118"/>
    </location>
</feature>
<evidence type="ECO:0000256" key="3">
    <source>
        <dbReference type="ARBA" id="ARBA00022692"/>
    </source>
</evidence>
<evidence type="ECO:0000256" key="1">
    <source>
        <dbReference type="ARBA" id="ARBA00004141"/>
    </source>
</evidence>
<reference evidence="10 11" key="1">
    <citation type="journal article" date="2018" name="Mol. Plant">
        <title>The genome of Artemisia annua provides insight into the evolution of Asteraceae family and artemisinin biosynthesis.</title>
        <authorList>
            <person name="Shen Q."/>
            <person name="Zhang L."/>
            <person name="Liao Z."/>
            <person name="Wang S."/>
            <person name="Yan T."/>
            <person name="Shi P."/>
            <person name="Liu M."/>
            <person name="Fu X."/>
            <person name="Pan Q."/>
            <person name="Wang Y."/>
            <person name="Lv Z."/>
            <person name="Lu X."/>
            <person name="Zhang F."/>
            <person name="Jiang W."/>
            <person name="Ma Y."/>
            <person name="Chen M."/>
            <person name="Hao X."/>
            <person name="Li L."/>
            <person name="Tang Y."/>
            <person name="Lv G."/>
            <person name="Zhou Y."/>
            <person name="Sun X."/>
            <person name="Brodelius P.E."/>
            <person name="Rose J.K.C."/>
            <person name="Tang K."/>
        </authorList>
    </citation>
    <scope>NUCLEOTIDE SEQUENCE [LARGE SCALE GENOMIC DNA]</scope>
    <source>
        <strain evidence="11">cv. Huhao1</strain>
        <tissue evidence="10">Leaf</tissue>
    </source>
</reference>
<gene>
    <name evidence="10" type="ORF">CTI12_AA193920</name>
</gene>
<dbReference type="InterPro" id="IPR036259">
    <property type="entry name" value="MFS_trans_sf"/>
</dbReference>
<comment type="caution">
    <text evidence="10">The sequence shown here is derived from an EMBL/GenBank/DDBJ whole genome shotgun (WGS) entry which is preliminary data.</text>
</comment>
<feature type="compositionally biased region" description="Polar residues" evidence="7">
    <location>
        <begin position="309"/>
        <end position="327"/>
    </location>
</feature>
<feature type="compositionally biased region" description="Polar residues" evidence="7">
    <location>
        <begin position="214"/>
        <end position="224"/>
    </location>
</feature>
<keyword evidence="5 8" id="KW-0472">Membrane</keyword>
<keyword evidence="11" id="KW-1185">Reference proteome</keyword>
<dbReference type="PROSITE" id="PS50850">
    <property type="entry name" value="MFS"/>
    <property type="match status" value="1"/>
</dbReference>
<feature type="transmembrane region" description="Helical" evidence="8">
    <location>
        <begin position="130"/>
        <end position="149"/>
    </location>
</feature>
<feature type="domain" description="Major facilitator superfamily (MFS) profile" evidence="9">
    <location>
        <begin position="534"/>
        <end position="950"/>
    </location>
</feature>